<dbReference type="AlphaFoldDB" id="A0AAD7HHI0"/>
<organism evidence="3 4">
    <name type="scientific">Mycena metata</name>
    <dbReference type="NCBI Taxonomy" id="1033252"/>
    <lineage>
        <taxon>Eukaryota</taxon>
        <taxon>Fungi</taxon>
        <taxon>Dikarya</taxon>
        <taxon>Basidiomycota</taxon>
        <taxon>Agaricomycotina</taxon>
        <taxon>Agaricomycetes</taxon>
        <taxon>Agaricomycetidae</taxon>
        <taxon>Agaricales</taxon>
        <taxon>Marasmiineae</taxon>
        <taxon>Mycenaceae</taxon>
        <taxon>Mycena</taxon>
    </lineage>
</organism>
<dbReference type="EMBL" id="JARKIB010000237">
    <property type="protein sequence ID" value="KAJ7720704.1"/>
    <property type="molecule type" value="Genomic_DNA"/>
</dbReference>
<sequence>MLVPVCASPRTRCVSIITFLPLFLVAALRLGCPSPSRLPVALRFGSAAPFWGSGCSLSGVGFPQSRVALAAGCPREFRLPLPGVAFMALSGPGASRSVVSHFPELLSWRSRGRERHTAACGRVGHNPSIYAYSFALHRHRCMNFLSPPVSSEIFLVVQRSLERIYYLQTVLHRSSQSTMS</sequence>
<evidence type="ECO:0000313" key="3">
    <source>
        <dbReference type="EMBL" id="KAJ7720704.1"/>
    </source>
</evidence>
<evidence type="ECO:0008006" key="5">
    <source>
        <dbReference type="Google" id="ProtNLM"/>
    </source>
</evidence>
<accession>A0AAD7HHI0</accession>
<keyword evidence="4" id="KW-1185">Reference proteome</keyword>
<proteinExistence type="predicted"/>
<dbReference type="EMBL" id="JARKIB010000363">
    <property type="protein sequence ID" value="KAJ7712541.1"/>
    <property type="molecule type" value="Genomic_DNA"/>
</dbReference>
<feature type="chain" id="PRO_5042441907" description="Secreted protein" evidence="1">
    <location>
        <begin position="28"/>
        <end position="180"/>
    </location>
</feature>
<dbReference type="Proteomes" id="UP001215598">
    <property type="component" value="Unassembled WGS sequence"/>
</dbReference>
<evidence type="ECO:0000313" key="4">
    <source>
        <dbReference type="Proteomes" id="UP001215598"/>
    </source>
</evidence>
<protein>
    <recommendedName>
        <fullName evidence="5">Secreted protein</fullName>
    </recommendedName>
</protein>
<evidence type="ECO:0000313" key="2">
    <source>
        <dbReference type="EMBL" id="KAJ7712541.1"/>
    </source>
</evidence>
<keyword evidence="1" id="KW-0732">Signal</keyword>
<feature type="signal peptide" evidence="1">
    <location>
        <begin position="1"/>
        <end position="27"/>
    </location>
</feature>
<reference evidence="3" key="1">
    <citation type="submission" date="2023-03" db="EMBL/GenBank/DDBJ databases">
        <title>Massive genome expansion in bonnet fungi (Mycena s.s.) driven by repeated elements and novel gene families across ecological guilds.</title>
        <authorList>
            <consortium name="Lawrence Berkeley National Laboratory"/>
            <person name="Harder C.B."/>
            <person name="Miyauchi S."/>
            <person name="Viragh M."/>
            <person name="Kuo A."/>
            <person name="Thoen E."/>
            <person name="Andreopoulos B."/>
            <person name="Lu D."/>
            <person name="Skrede I."/>
            <person name="Drula E."/>
            <person name="Henrissat B."/>
            <person name="Morin E."/>
            <person name="Kohler A."/>
            <person name="Barry K."/>
            <person name="LaButti K."/>
            <person name="Morin E."/>
            <person name="Salamov A."/>
            <person name="Lipzen A."/>
            <person name="Mereny Z."/>
            <person name="Hegedus B."/>
            <person name="Baldrian P."/>
            <person name="Stursova M."/>
            <person name="Weitz H."/>
            <person name="Taylor A."/>
            <person name="Grigoriev I.V."/>
            <person name="Nagy L.G."/>
            <person name="Martin F."/>
            <person name="Kauserud H."/>
        </authorList>
    </citation>
    <scope>NUCLEOTIDE SEQUENCE</scope>
    <source>
        <strain evidence="3">CBHHK182m</strain>
    </source>
</reference>
<name>A0AAD7HHI0_9AGAR</name>
<comment type="caution">
    <text evidence="3">The sequence shown here is derived from an EMBL/GenBank/DDBJ whole genome shotgun (WGS) entry which is preliminary data.</text>
</comment>
<evidence type="ECO:0000256" key="1">
    <source>
        <dbReference type="SAM" id="SignalP"/>
    </source>
</evidence>
<gene>
    <name evidence="3" type="ORF">B0H16DRAFT_382829</name>
    <name evidence="2" type="ORF">B0H16DRAFT_563111</name>
</gene>